<evidence type="ECO:0000313" key="16">
    <source>
        <dbReference type="Proteomes" id="UP000067626"/>
    </source>
</evidence>
<dbReference type="RefSeq" id="WP_050431455.1">
    <property type="nucleotide sequence ID" value="NZ_CP012159.1"/>
</dbReference>
<evidence type="ECO:0000256" key="8">
    <source>
        <dbReference type="ARBA" id="ARBA00037927"/>
    </source>
</evidence>
<evidence type="ECO:0000256" key="9">
    <source>
        <dbReference type="ARBA" id="ARBA00039033"/>
    </source>
</evidence>
<dbReference type="InterPro" id="IPR009075">
    <property type="entry name" value="AcylCo_DH/oxidase_C"/>
</dbReference>
<dbReference type="Pfam" id="PF00441">
    <property type="entry name" value="Acyl-CoA_dh_1"/>
    <property type="match status" value="1"/>
</dbReference>
<keyword evidence="5" id="KW-0809">Transit peptide</keyword>
<dbReference type="GO" id="GO:0000062">
    <property type="term" value="F:fatty-acyl-CoA binding"/>
    <property type="evidence" value="ECO:0007669"/>
    <property type="project" value="TreeGrafter"/>
</dbReference>
<dbReference type="AlphaFoldDB" id="A0A0K1EER6"/>
<dbReference type="Gene3D" id="1.20.140.10">
    <property type="entry name" value="Butyryl-CoA Dehydrogenase, subunit A, domain 3"/>
    <property type="match status" value="1"/>
</dbReference>
<feature type="domain" description="Acyl-CoA oxidase/dehydrogenase middle" evidence="13">
    <location>
        <begin position="136"/>
        <end position="230"/>
    </location>
</feature>
<keyword evidence="3 11" id="KW-0285">Flavoprotein</keyword>
<dbReference type="PANTHER" id="PTHR42807:SF1">
    <property type="entry name" value="GLUTARYL-COA DEHYDROGENASE, MITOCHONDRIAL"/>
    <property type="match status" value="1"/>
</dbReference>
<comment type="catalytic activity">
    <reaction evidence="10">
        <text>glutaryl-CoA + oxidized [electron-transfer flavoprotein] + 2 H(+) = (2E)-butenoyl-CoA + reduced [electron-transfer flavoprotein] + CO2</text>
        <dbReference type="Rhea" id="RHEA:13389"/>
        <dbReference type="Rhea" id="RHEA-COMP:10685"/>
        <dbReference type="Rhea" id="RHEA-COMP:10686"/>
        <dbReference type="ChEBI" id="CHEBI:15378"/>
        <dbReference type="ChEBI" id="CHEBI:16526"/>
        <dbReference type="ChEBI" id="CHEBI:57332"/>
        <dbReference type="ChEBI" id="CHEBI:57378"/>
        <dbReference type="ChEBI" id="CHEBI:57692"/>
        <dbReference type="ChEBI" id="CHEBI:58307"/>
        <dbReference type="EC" id="1.3.8.6"/>
    </reaction>
</comment>
<dbReference type="GO" id="GO:0046949">
    <property type="term" value="P:fatty-acyl-CoA biosynthetic process"/>
    <property type="evidence" value="ECO:0007669"/>
    <property type="project" value="TreeGrafter"/>
</dbReference>
<dbReference type="Gene3D" id="1.10.540.10">
    <property type="entry name" value="Acyl-CoA dehydrogenase/oxidase, N-terminal domain"/>
    <property type="match status" value="1"/>
</dbReference>
<evidence type="ECO:0000259" key="12">
    <source>
        <dbReference type="Pfam" id="PF00441"/>
    </source>
</evidence>
<evidence type="ECO:0000256" key="3">
    <source>
        <dbReference type="ARBA" id="ARBA00022630"/>
    </source>
</evidence>
<dbReference type="Pfam" id="PF02770">
    <property type="entry name" value="Acyl-CoA_dh_M"/>
    <property type="match status" value="1"/>
</dbReference>
<dbReference type="InterPro" id="IPR013786">
    <property type="entry name" value="AcylCoA_DH/ox_N"/>
</dbReference>
<keyword evidence="4 11" id="KW-0274">FAD</keyword>
<comment type="similarity">
    <text evidence="2 11">Belongs to the acyl-CoA dehydrogenase family.</text>
</comment>
<evidence type="ECO:0000313" key="15">
    <source>
        <dbReference type="EMBL" id="AKT39349.1"/>
    </source>
</evidence>
<evidence type="ECO:0000256" key="10">
    <source>
        <dbReference type="ARBA" id="ARBA00049493"/>
    </source>
</evidence>
<feature type="domain" description="Acyl-CoA dehydrogenase/oxidase C-terminal" evidence="12">
    <location>
        <begin position="243"/>
        <end position="389"/>
    </location>
</feature>
<dbReference type="Pfam" id="PF02771">
    <property type="entry name" value="Acyl-CoA_dh_N"/>
    <property type="match status" value="1"/>
</dbReference>
<evidence type="ECO:0000259" key="14">
    <source>
        <dbReference type="Pfam" id="PF02771"/>
    </source>
</evidence>
<evidence type="ECO:0000256" key="11">
    <source>
        <dbReference type="RuleBase" id="RU362125"/>
    </source>
</evidence>
<proteinExistence type="inferred from homology"/>
<dbReference type="InterPro" id="IPR036250">
    <property type="entry name" value="AcylCo_DH-like_C"/>
</dbReference>
<sequence length="395" mass="42962">MTSPREPLSLDQLMAIDPLLTDEERMIRDTVRRFVRERYLPRAGELFAKEEFPSDLIPEIAAMGLLGASLTGYGCAGMNAVSYGLALAELEFGDSGLRSFASVQGSLAMYPIWKYGSEEQKQRWLPKMATAEIIGCFGLTEPDSGSDPGSMTTRARRDGRDYVLTGTKMWITSSPVAHLAVVWAKVDDGGAESIRGFVVERGMAGFETPTVHGKMSLRASPTGEIVLNEVRVPEENVLPGVTGLKGPLSCLTQARFGISWGALGAARACYETAVSYTRERVQFGKPIASKQLVQEQLVEMASEIAKGQIMALHYGRLKDTGGLSPVQVSLCKKNNVGWALRIARMARGLLGGNGILLDYPVIRHMLNLESVYTYEGTNEVHTLILGNALTGHNAF</sequence>
<comment type="pathway">
    <text evidence="8">Amino-acid metabolism; tryptophan metabolism.</text>
</comment>
<dbReference type="GO" id="GO:0050660">
    <property type="term" value="F:flavin adenine dinucleotide binding"/>
    <property type="evidence" value="ECO:0007669"/>
    <property type="project" value="InterPro"/>
</dbReference>
<dbReference type="SUPFAM" id="SSF56645">
    <property type="entry name" value="Acyl-CoA dehydrogenase NM domain-like"/>
    <property type="match status" value="1"/>
</dbReference>
<dbReference type="EMBL" id="CP012159">
    <property type="protein sequence ID" value="AKT39349.1"/>
    <property type="molecule type" value="Genomic_DNA"/>
</dbReference>
<dbReference type="PROSITE" id="PS00072">
    <property type="entry name" value="ACYL_COA_DH_1"/>
    <property type="match status" value="1"/>
</dbReference>
<dbReference type="InterPro" id="IPR037069">
    <property type="entry name" value="AcylCoA_DH/ox_N_sf"/>
</dbReference>
<evidence type="ECO:0000256" key="1">
    <source>
        <dbReference type="ARBA" id="ARBA00001974"/>
    </source>
</evidence>
<dbReference type="FunFam" id="1.10.540.10:FF:000026">
    <property type="entry name" value="Acyl-CoA dehydrogenase medium chain"/>
    <property type="match status" value="1"/>
</dbReference>
<dbReference type="Proteomes" id="UP000067626">
    <property type="component" value="Chromosome"/>
</dbReference>
<dbReference type="EC" id="1.3.8.6" evidence="9"/>
<keyword evidence="16" id="KW-1185">Reference proteome</keyword>
<dbReference type="OrthoDB" id="9765339at2"/>
<name>A0A0K1EER6_CHOCO</name>
<dbReference type="InterPro" id="IPR046373">
    <property type="entry name" value="Acyl-CoA_Oxase/DH_mid-dom_sf"/>
</dbReference>
<dbReference type="PATRIC" id="fig|52.7.peg.3852"/>
<dbReference type="Gene3D" id="2.40.110.10">
    <property type="entry name" value="Butyryl-CoA Dehydrogenase, subunit A, domain 2"/>
    <property type="match status" value="1"/>
</dbReference>
<evidence type="ECO:0000256" key="6">
    <source>
        <dbReference type="ARBA" id="ARBA00023002"/>
    </source>
</evidence>
<dbReference type="STRING" id="52.CMC5_034960"/>
<feature type="domain" description="Acyl-CoA dehydrogenase/oxidase N-terminal" evidence="14">
    <location>
        <begin position="21"/>
        <end position="132"/>
    </location>
</feature>
<dbReference type="GO" id="GO:0004361">
    <property type="term" value="F:glutaryl-CoA dehydrogenase activity"/>
    <property type="evidence" value="ECO:0007669"/>
    <property type="project" value="UniProtKB-EC"/>
</dbReference>
<dbReference type="GO" id="GO:0033539">
    <property type="term" value="P:fatty acid beta-oxidation using acyl-CoA dehydrogenase"/>
    <property type="evidence" value="ECO:0007669"/>
    <property type="project" value="TreeGrafter"/>
</dbReference>
<dbReference type="SUPFAM" id="SSF47203">
    <property type="entry name" value="Acyl-CoA dehydrogenase C-terminal domain-like"/>
    <property type="match status" value="1"/>
</dbReference>
<dbReference type="KEGG" id="ccro:CMC5_034960"/>
<evidence type="ECO:0000256" key="2">
    <source>
        <dbReference type="ARBA" id="ARBA00009347"/>
    </source>
</evidence>
<dbReference type="InterPro" id="IPR006091">
    <property type="entry name" value="Acyl-CoA_Oxase/DH_mid-dom"/>
</dbReference>
<evidence type="ECO:0000256" key="7">
    <source>
        <dbReference type="ARBA" id="ARBA00037899"/>
    </source>
</evidence>
<evidence type="ECO:0000256" key="4">
    <source>
        <dbReference type="ARBA" id="ARBA00022827"/>
    </source>
</evidence>
<dbReference type="PANTHER" id="PTHR42807">
    <property type="entry name" value="GLUTARYL-COA DEHYDROGENASE, MITOCHONDRIAL"/>
    <property type="match status" value="1"/>
</dbReference>
<reference evidence="15 16" key="1">
    <citation type="submission" date="2015-07" db="EMBL/GenBank/DDBJ databases">
        <title>Genome analysis of myxobacterium Chondromyces crocatus Cm c5 reveals a high potential for natural compound synthesis and the genetic basis for the loss of fruiting body formation.</title>
        <authorList>
            <person name="Zaburannyi N."/>
            <person name="Bunk B."/>
            <person name="Maier J."/>
            <person name="Overmann J."/>
            <person name="Mueller R."/>
        </authorList>
    </citation>
    <scope>NUCLEOTIDE SEQUENCE [LARGE SCALE GENOMIC DNA]</scope>
    <source>
        <strain evidence="15 16">Cm c5</strain>
    </source>
</reference>
<dbReference type="InterPro" id="IPR009100">
    <property type="entry name" value="AcylCoA_DH/oxidase_NM_dom_sf"/>
</dbReference>
<comment type="cofactor">
    <cofactor evidence="1 11">
        <name>FAD</name>
        <dbReference type="ChEBI" id="CHEBI:57692"/>
    </cofactor>
</comment>
<dbReference type="InterPro" id="IPR006089">
    <property type="entry name" value="Acyl-CoA_DH_CS"/>
</dbReference>
<evidence type="ECO:0000259" key="13">
    <source>
        <dbReference type="Pfam" id="PF02770"/>
    </source>
</evidence>
<accession>A0A0K1EER6</accession>
<comment type="pathway">
    <text evidence="7">Amino-acid metabolism; lysine degradation.</text>
</comment>
<organism evidence="15 16">
    <name type="scientific">Chondromyces crocatus</name>
    <dbReference type="NCBI Taxonomy" id="52"/>
    <lineage>
        <taxon>Bacteria</taxon>
        <taxon>Pseudomonadati</taxon>
        <taxon>Myxococcota</taxon>
        <taxon>Polyangia</taxon>
        <taxon>Polyangiales</taxon>
        <taxon>Polyangiaceae</taxon>
        <taxon>Chondromyces</taxon>
    </lineage>
</organism>
<keyword evidence="6 11" id="KW-0560">Oxidoreductase</keyword>
<gene>
    <name evidence="15" type="primary">fadE</name>
    <name evidence="15" type="ORF">CMC5_034960</name>
</gene>
<dbReference type="InterPro" id="IPR052033">
    <property type="entry name" value="Glutaryl-CoA_DH_mitochondrial"/>
</dbReference>
<protein>
    <recommendedName>
        <fullName evidence="9">glutaryl-CoA dehydrogenase (ETF)</fullName>
        <ecNumber evidence="9">1.3.8.6</ecNumber>
    </recommendedName>
</protein>
<evidence type="ECO:0000256" key="5">
    <source>
        <dbReference type="ARBA" id="ARBA00022946"/>
    </source>
</evidence>